<proteinExistence type="inferred from homology"/>
<keyword evidence="4" id="KW-1185">Reference proteome</keyword>
<dbReference type="InterPro" id="IPR010273">
    <property type="entry name" value="DUF881"/>
</dbReference>
<dbReference type="Proteomes" id="UP000295371">
    <property type="component" value="Unassembled WGS sequence"/>
</dbReference>
<evidence type="ECO:0000256" key="1">
    <source>
        <dbReference type="ARBA" id="ARBA00009108"/>
    </source>
</evidence>
<feature type="transmembrane region" description="Helical" evidence="2">
    <location>
        <begin position="39"/>
        <end position="59"/>
    </location>
</feature>
<name>A0A4R7J9N3_9ACTN</name>
<comment type="similarity">
    <text evidence="1">Belongs to the UPF0749 family.</text>
</comment>
<gene>
    <name evidence="3" type="ORF">CLV29_0918</name>
</gene>
<protein>
    <submittedName>
        <fullName evidence="3">Uncharacterized protein YlxW (UPF0749 family)</fullName>
    </submittedName>
</protein>
<sequence length="267" mass="28835">MLARGRPDSSMDLLSQIFAQPLDPDYVRRDGRPPSPRRAAVVIFCCLLLSGLMIGVSIAQNARSAPLVEQERSQLRERIFAQQELIAEQNARVTALDAEVEQARAEVLSGDSRSAELEAELERLGLAAQTVAVRGPGLVITVDDGPQGADGTANQVLDSDLQQMANGLWSAGAEAIAINGHRLGPGTAIRIAGDAITVDYRSLSRPYRMEAIGDPDTLRSGWEQGAGAELWNHLRDDYGLRYEMADSAELELPAGRQQQLHAAEVGE</sequence>
<dbReference type="PANTHER" id="PTHR37313">
    <property type="entry name" value="UPF0749 PROTEIN RV1825"/>
    <property type="match status" value="1"/>
</dbReference>
<dbReference type="Pfam" id="PF05949">
    <property type="entry name" value="DUF881"/>
    <property type="match status" value="1"/>
</dbReference>
<dbReference type="AlphaFoldDB" id="A0A4R7J9N3"/>
<keyword evidence="2" id="KW-0472">Membrane</keyword>
<dbReference type="EMBL" id="SOAW01000001">
    <property type="protein sequence ID" value="TDT33307.1"/>
    <property type="molecule type" value="Genomic_DNA"/>
</dbReference>
<reference evidence="3 4" key="1">
    <citation type="submission" date="2019-03" db="EMBL/GenBank/DDBJ databases">
        <title>Genomic Encyclopedia of Archaeal and Bacterial Type Strains, Phase II (KMG-II): from individual species to whole genera.</title>
        <authorList>
            <person name="Goeker M."/>
        </authorList>
    </citation>
    <scope>NUCLEOTIDE SEQUENCE [LARGE SCALE GENOMIC DNA]</scope>
    <source>
        <strain evidence="3 4">DSM 24323</strain>
    </source>
</reference>
<keyword evidence="2" id="KW-0812">Transmembrane</keyword>
<keyword evidence="2" id="KW-1133">Transmembrane helix</keyword>
<dbReference type="GO" id="GO:0005886">
    <property type="term" value="C:plasma membrane"/>
    <property type="evidence" value="ECO:0007669"/>
    <property type="project" value="TreeGrafter"/>
</dbReference>
<evidence type="ECO:0000256" key="2">
    <source>
        <dbReference type="SAM" id="Phobius"/>
    </source>
</evidence>
<dbReference type="PANTHER" id="PTHR37313:SF1">
    <property type="entry name" value="UPF0749 PROTEIN RV1823"/>
    <property type="match status" value="1"/>
</dbReference>
<evidence type="ECO:0000313" key="4">
    <source>
        <dbReference type="Proteomes" id="UP000295371"/>
    </source>
</evidence>
<organism evidence="3 4">
    <name type="scientific">Naumannella halotolerans</name>
    <dbReference type="NCBI Taxonomy" id="993414"/>
    <lineage>
        <taxon>Bacteria</taxon>
        <taxon>Bacillati</taxon>
        <taxon>Actinomycetota</taxon>
        <taxon>Actinomycetes</taxon>
        <taxon>Propionibacteriales</taxon>
        <taxon>Propionibacteriaceae</taxon>
        <taxon>Naumannella</taxon>
    </lineage>
</organism>
<comment type="caution">
    <text evidence="3">The sequence shown here is derived from an EMBL/GenBank/DDBJ whole genome shotgun (WGS) entry which is preliminary data.</text>
</comment>
<evidence type="ECO:0000313" key="3">
    <source>
        <dbReference type="EMBL" id="TDT33307.1"/>
    </source>
</evidence>
<accession>A0A4R7J9N3</accession>
<dbReference type="Gene3D" id="3.30.70.1880">
    <property type="entry name" value="Protein of unknown function DUF881"/>
    <property type="match status" value="1"/>
</dbReference>